<dbReference type="GO" id="GO:0008146">
    <property type="term" value="F:sulfotransferase activity"/>
    <property type="evidence" value="ECO:0007669"/>
    <property type="project" value="InterPro"/>
</dbReference>
<accession>A0AA42BNT3</accession>
<dbReference type="Pfam" id="PF00685">
    <property type="entry name" value="Sulfotransfer_1"/>
    <property type="match status" value="1"/>
</dbReference>
<dbReference type="AlphaFoldDB" id="A0AA42BNT3"/>
<dbReference type="Gene3D" id="3.40.50.300">
    <property type="entry name" value="P-loop containing nucleotide triphosphate hydrolases"/>
    <property type="match status" value="1"/>
</dbReference>
<dbReference type="EMBL" id="JANCLT010000003">
    <property type="protein sequence ID" value="MCP8968335.1"/>
    <property type="molecule type" value="Genomic_DNA"/>
</dbReference>
<dbReference type="PANTHER" id="PTHR11783">
    <property type="entry name" value="SULFOTRANSFERASE SULT"/>
    <property type="match status" value="1"/>
</dbReference>
<sequence>MLKQQSLPKICVNSVPKSGTHLVMQLMEGIPGIYKERILGGAHTAEILALKPGEMASCHISYSPDYSKELQQHAIKQIFVYRDLRDVAVSLLHFIHRQMNEHPLFQVFQNRSQTFEEQLNTIILGTELKGAERNNLWGLTYYPGIYKEFGPIYRWRTDPSVCSVRFEELNGSPLAREAAIYRMVDYLWDSLGSLQLSKQEIAESMKRNVDPEKSWTFRKGKIGSWHEEFTEENKQNFKRVAGDFLIELGYEKDHSW</sequence>
<evidence type="ECO:0000259" key="3">
    <source>
        <dbReference type="Pfam" id="PF00685"/>
    </source>
</evidence>
<dbReference type="RefSeq" id="WP_254758249.1">
    <property type="nucleotide sequence ID" value="NZ_JANCLT010000003.1"/>
</dbReference>
<evidence type="ECO:0000313" key="5">
    <source>
        <dbReference type="Proteomes" id="UP001156102"/>
    </source>
</evidence>
<proteinExistence type="inferred from homology"/>
<organism evidence="4 5">
    <name type="scientific">Ectobacillus ponti</name>
    <dbReference type="NCBI Taxonomy" id="2961894"/>
    <lineage>
        <taxon>Bacteria</taxon>
        <taxon>Bacillati</taxon>
        <taxon>Bacillota</taxon>
        <taxon>Bacilli</taxon>
        <taxon>Bacillales</taxon>
        <taxon>Bacillaceae</taxon>
        <taxon>Ectobacillus</taxon>
    </lineage>
</organism>
<keyword evidence="5" id="KW-1185">Reference proteome</keyword>
<comment type="similarity">
    <text evidence="1">Belongs to the sulfotransferase 1 family.</text>
</comment>
<evidence type="ECO:0000256" key="1">
    <source>
        <dbReference type="ARBA" id="ARBA00005771"/>
    </source>
</evidence>
<evidence type="ECO:0000313" key="4">
    <source>
        <dbReference type="EMBL" id="MCP8968335.1"/>
    </source>
</evidence>
<dbReference type="Proteomes" id="UP001156102">
    <property type="component" value="Unassembled WGS sequence"/>
</dbReference>
<gene>
    <name evidence="4" type="ORF">NK662_07240</name>
</gene>
<dbReference type="SUPFAM" id="SSF52540">
    <property type="entry name" value="P-loop containing nucleoside triphosphate hydrolases"/>
    <property type="match status" value="1"/>
</dbReference>
<reference evidence="4" key="1">
    <citation type="submission" date="2022-07" db="EMBL/GenBank/DDBJ databases">
        <authorList>
            <person name="Li W.-J."/>
            <person name="Deng Q.-Q."/>
        </authorList>
    </citation>
    <scope>NUCLEOTIDE SEQUENCE</scope>
    <source>
        <strain evidence="4">SYSU M60031</strain>
    </source>
</reference>
<dbReference type="InterPro" id="IPR000863">
    <property type="entry name" value="Sulfotransferase_dom"/>
</dbReference>
<feature type="domain" description="Sulfotransferase" evidence="3">
    <location>
        <begin position="57"/>
        <end position="241"/>
    </location>
</feature>
<keyword evidence="2" id="KW-0808">Transferase</keyword>
<protein>
    <submittedName>
        <fullName evidence="4">Sulfotransferase domain-containing protein</fullName>
    </submittedName>
</protein>
<comment type="caution">
    <text evidence="4">The sequence shown here is derived from an EMBL/GenBank/DDBJ whole genome shotgun (WGS) entry which is preliminary data.</text>
</comment>
<name>A0AA42BNT3_9BACI</name>
<dbReference type="InterPro" id="IPR027417">
    <property type="entry name" value="P-loop_NTPase"/>
</dbReference>
<evidence type="ECO:0000256" key="2">
    <source>
        <dbReference type="ARBA" id="ARBA00022679"/>
    </source>
</evidence>